<evidence type="ECO:0000259" key="1">
    <source>
        <dbReference type="SMART" id="SM00829"/>
    </source>
</evidence>
<evidence type="ECO:0000313" key="3">
    <source>
        <dbReference type="Proteomes" id="UP000054321"/>
    </source>
</evidence>
<dbReference type="Gene3D" id="3.90.180.10">
    <property type="entry name" value="Medium-chain alcohol dehydrogenases, catalytic domain"/>
    <property type="match status" value="1"/>
</dbReference>
<dbReference type="SUPFAM" id="SSF50129">
    <property type="entry name" value="GroES-like"/>
    <property type="match status" value="1"/>
</dbReference>
<dbReference type="AlphaFoldDB" id="A0A0C3CH78"/>
<dbReference type="InParanoid" id="A0A0C3CH78"/>
<dbReference type="GO" id="GO:0016491">
    <property type="term" value="F:oxidoreductase activity"/>
    <property type="evidence" value="ECO:0007669"/>
    <property type="project" value="InterPro"/>
</dbReference>
<reference evidence="2 3" key="1">
    <citation type="submission" date="2014-04" db="EMBL/GenBank/DDBJ databases">
        <authorList>
            <consortium name="DOE Joint Genome Institute"/>
            <person name="Kuo A."/>
            <person name="Martino E."/>
            <person name="Perotto S."/>
            <person name="Kohler A."/>
            <person name="Nagy L.G."/>
            <person name="Floudas D."/>
            <person name="Copeland A."/>
            <person name="Barry K.W."/>
            <person name="Cichocki N."/>
            <person name="Veneault-Fourrey C."/>
            <person name="LaButti K."/>
            <person name="Lindquist E.A."/>
            <person name="Lipzen A."/>
            <person name="Lundell T."/>
            <person name="Morin E."/>
            <person name="Murat C."/>
            <person name="Sun H."/>
            <person name="Tunlid A."/>
            <person name="Henrissat B."/>
            <person name="Grigoriev I.V."/>
            <person name="Hibbett D.S."/>
            <person name="Martin F."/>
            <person name="Nordberg H.P."/>
            <person name="Cantor M.N."/>
            <person name="Hua S.X."/>
        </authorList>
    </citation>
    <scope>NUCLEOTIDE SEQUENCE [LARGE SCALE GENOMIC DNA]</scope>
    <source>
        <strain evidence="2 3">Zn</strain>
    </source>
</reference>
<dbReference type="SMART" id="SM00829">
    <property type="entry name" value="PKS_ER"/>
    <property type="match status" value="1"/>
</dbReference>
<dbReference type="InterPro" id="IPR011032">
    <property type="entry name" value="GroES-like_sf"/>
</dbReference>
<dbReference type="InterPro" id="IPR020843">
    <property type="entry name" value="ER"/>
</dbReference>
<dbReference type="Pfam" id="PF00107">
    <property type="entry name" value="ADH_zinc_N"/>
    <property type="match status" value="1"/>
</dbReference>
<dbReference type="Gene3D" id="3.40.50.720">
    <property type="entry name" value="NAD(P)-binding Rossmann-like Domain"/>
    <property type="match status" value="1"/>
</dbReference>
<dbReference type="OrthoDB" id="449487at2759"/>
<proteinExistence type="predicted"/>
<dbReference type="EMBL" id="KN832880">
    <property type="protein sequence ID" value="KIM98338.1"/>
    <property type="molecule type" value="Genomic_DNA"/>
</dbReference>
<protein>
    <recommendedName>
        <fullName evidence="1">Enoyl reductase (ER) domain-containing protein</fullName>
    </recommendedName>
</protein>
<reference evidence="3" key="2">
    <citation type="submission" date="2015-01" db="EMBL/GenBank/DDBJ databases">
        <title>Evolutionary Origins and Diversification of the Mycorrhizal Mutualists.</title>
        <authorList>
            <consortium name="DOE Joint Genome Institute"/>
            <consortium name="Mycorrhizal Genomics Consortium"/>
            <person name="Kohler A."/>
            <person name="Kuo A."/>
            <person name="Nagy L.G."/>
            <person name="Floudas D."/>
            <person name="Copeland A."/>
            <person name="Barry K.W."/>
            <person name="Cichocki N."/>
            <person name="Veneault-Fourrey C."/>
            <person name="LaButti K."/>
            <person name="Lindquist E.A."/>
            <person name="Lipzen A."/>
            <person name="Lundell T."/>
            <person name="Morin E."/>
            <person name="Murat C."/>
            <person name="Riley R."/>
            <person name="Ohm R."/>
            <person name="Sun H."/>
            <person name="Tunlid A."/>
            <person name="Henrissat B."/>
            <person name="Grigoriev I.V."/>
            <person name="Hibbett D.S."/>
            <person name="Martin F."/>
        </authorList>
    </citation>
    <scope>NUCLEOTIDE SEQUENCE [LARGE SCALE GENOMIC DNA]</scope>
    <source>
        <strain evidence="3">Zn</strain>
    </source>
</reference>
<name>A0A0C3CH78_OIDMZ</name>
<dbReference type="FunFam" id="3.40.50.720:FF:000481">
    <property type="entry name" value="Alcohol dehydrogenase, variant"/>
    <property type="match status" value="1"/>
</dbReference>
<dbReference type="PANTHER" id="PTHR45033:SF3">
    <property type="entry name" value="DEHYDROGENASE, PUTATIVE (AFU_ORTHOLOGUE AFUA_2G13270)-RELATED"/>
    <property type="match status" value="1"/>
</dbReference>
<evidence type="ECO:0000313" key="2">
    <source>
        <dbReference type="EMBL" id="KIM98338.1"/>
    </source>
</evidence>
<dbReference type="InterPro" id="IPR036291">
    <property type="entry name" value="NAD(P)-bd_dom_sf"/>
</dbReference>
<dbReference type="Pfam" id="PF08240">
    <property type="entry name" value="ADH_N"/>
    <property type="match status" value="1"/>
</dbReference>
<dbReference type="Proteomes" id="UP000054321">
    <property type="component" value="Unassembled WGS sequence"/>
</dbReference>
<organism evidence="2 3">
    <name type="scientific">Oidiodendron maius (strain Zn)</name>
    <dbReference type="NCBI Taxonomy" id="913774"/>
    <lineage>
        <taxon>Eukaryota</taxon>
        <taxon>Fungi</taxon>
        <taxon>Dikarya</taxon>
        <taxon>Ascomycota</taxon>
        <taxon>Pezizomycotina</taxon>
        <taxon>Leotiomycetes</taxon>
        <taxon>Leotiomycetes incertae sedis</taxon>
        <taxon>Myxotrichaceae</taxon>
        <taxon>Oidiodendron</taxon>
    </lineage>
</organism>
<dbReference type="InterPro" id="IPR013154">
    <property type="entry name" value="ADH-like_N"/>
</dbReference>
<keyword evidence="3" id="KW-1185">Reference proteome</keyword>
<gene>
    <name evidence="2" type="ORF">OIDMADRAFT_167167</name>
</gene>
<dbReference type="SUPFAM" id="SSF51735">
    <property type="entry name" value="NAD(P)-binding Rossmann-fold domains"/>
    <property type="match status" value="1"/>
</dbReference>
<dbReference type="InterPro" id="IPR013149">
    <property type="entry name" value="ADH-like_C"/>
</dbReference>
<dbReference type="STRING" id="913774.A0A0C3CH78"/>
<accession>A0A0C3CH78</accession>
<dbReference type="PANTHER" id="PTHR45033">
    <property type="match status" value="1"/>
</dbReference>
<sequence>MPKAVVMEEQPGRPGAVYFPLKIIDVPRTNPEDDQVVVKMLCAALNRRDMFARQRLYPGAAGNIPILADGVGVVVQCGSSVSEKQWLGKRVILTPARGWSDDLNGPEGAYAILGGTKYLPDGCCQEFMTIPITEVEECPFFLSDEEAAAVPVAALTAWRATIIKAAIKPGDQVLITGIGGGVAIFCLQLAVAYGARVYVTSGKEQKLSRAKQLGATGGVNYKDPEWTEQLLEMLPADRPFFDSVIDSAGGEIVRESLKLLRFGGIISSYGMTLGPKTTFPMQAVMKGIEFKGSMMGSRKEFTEVIQFIGKHRIQPVVDSVYSMDDINSVNNAFDVMRAGTQFGKLVIRIATASPNL</sequence>
<dbReference type="InterPro" id="IPR052711">
    <property type="entry name" value="Zinc_ADH-like"/>
</dbReference>
<feature type="domain" description="Enoyl reductase (ER)" evidence="1">
    <location>
        <begin position="12"/>
        <end position="347"/>
    </location>
</feature>
<dbReference type="HOGENOM" id="CLU_026673_3_4_1"/>